<name>A0A5B7EFD2_PORTR</name>
<comment type="caution">
    <text evidence="2">The sequence shown here is derived from an EMBL/GenBank/DDBJ whole genome shotgun (WGS) entry which is preliminary data.</text>
</comment>
<accession>A0A5B7EFD2</accession>
<keyword evidence="3" id="KW-1185">Reference proteome</keyword>
<feature type="region of interest" description="Disordered" evidence="1">
    <location>
        <begin position="50"/>
        <end position="72"/>
    </location>
</feature>
<protein>
    <submittedName>
        <fullName evidence="2">Uncharacterized protein</fullName>
    </submittedName>
</protein>
<sequence length="89" mass="9669">MKKNLLDHVQLPKDLPRPVTAQPCLATPTDKMSVALIITHDGVEVVEGRSQDNIAGKGGADEKKLDVRPERVSERTGLDKRIVDVPGTC</sequence>
<evidence type="ECO:0000313" key="2">
    <source>
        <dbReference type="EMBL" id="MPC31906.1"/>
    </source>
</evidence>
<organism evidence="2 3">
    <name type="scientific">Portunus trituberculatus</name>
    <name type="common">Swimming crab</name>
    <name type="synonym">Neptunus trituberculatus</name>
    <dbReference type="NCBI Taxonomy" id="210409"/>
    <lineage>
        <taxon>Eukaryota</taxon>
        <taxon>Metazoa</taxon>
        <taxon>Ecdysozoa</taxon>
        <taxon>Arthropoda</taxon>
        <taxon>Crustacea</taxon>
        <taxon>Multicrustacea</taxon>
        <taxon>Malacostraca</taxon>
        <taxon>Eumalacostraca</taxon>
        <taxon>Eucarida</taxon>
        <taxon>Decapoda</taxon>
        <taxon>Pleocyemata</taxon>
        <taxon>Brachyura</taxon>
        <taxon>Eubrachyura</taxon>
        <taxon>Portunoidea</taxon>
        <taxon>Portunidae</taxon>
        <taxon>Portuninae</taxon>
        <taxon>Portunus</taxon>
    </lineage>
</organism>
<dbReference type="Proteomes" id="UP000324222">
    <property type="component" value="Unassembled WGS sequence"/>
</dbReference>
<dbReference type="EMBL" id="VSRR010002527">
    <property type="protein sequence ID" value="MPC31906.1"/>
    <property type="molecule type" value="Genomic_DNA"/>
</dbReference>
<feature type="compositionally biased region" description="Basic and acidic residues" evidence="1">
    <location>
        <begin position="59"/>
        <end position="72"/>
    </location>
</feature>
<evidence type="ECO:0000256" key="1">
    <source>
        <dbReference type="SAM" id="MobiDB-lite"/>
    </source>
</evidence>
<evidence type="ECO:0000313" key="3">
    <source>
        <dbReference type="Proteomes" id="UP000324222"/>
    </source>
</evidence>
<gene>
    <name evidence="2" type="ORF">E2C01_025206</name>
</gene>
<reference evidence="2 3" key="1">
    <citation type="submission" date="2019-05" db="EMBL/GenBank/DDBJ databases">
        <title>Another draft genome of Portunus trituberculatus and its Hox gene families provides insights of decapod evolution.</title>
        <authorList>
            <person name="Jeong J.-H."/>
            <person name="Song I."/>
            <person name="Kim S."/>
            <person name="Choi T."/>
            <person name="Kim D."/>
            <person name="Ryu S."/>
            <person name="Kim W."/>
        </authorList>
    </citation>
    <scope>NUCLEOTIDE SEQUENCE [LARGE SCALE GENOMIC DNA]</scope>
    <source>
        <tissue evidence="2">Muscle</tissue>
    </source>
</reference>
<dbReference type="AlphaFoldDB" id="A0A5B7EFD2"/>
<proteinExistence type="predicted"/>